<organism evidence="1 2">
    <name type="scientific">Aristaeella hokkaidonensis</name>
    <dbReference type="NCBI Taxonomy" id="3046382"/>
    <lineage>
        <taxon>Bacteria</taxon>
        <taxon>Bacillati</taxon>
        <taxon>Bacillota</taxon>
        <taxon>Clostridia</taxon>
        <taxon>Eubacteriales</taxon>
        <taxon>Aristaeellaceae</taxon>
        <taxon>Aristaeella</taxon>
    </lineage>
</organism>
<evidence type="ECO:0000313" key="2">
    <source>
        <dbReference type="Proteomes" id="UP000682782"/>
    </source>
</evidence>
<dbReference type="Proteomes" id="UP000682782">
    <property type="component" value="Chromosome"/>
</dbReference>
<keyword evidence="2" id="KW-1185">Reference proteome</keyword>
<gene>
    <name evidence="1" type="ORF">JYE49_08525</name>
</gene>
<reference evidence="1" key="1">
    <citation type="submission" date="2021-01" db="EMBL/GenBank/DDBJ databases">
        <title>Complete genome sequence of Clostridiales bacterium R-7.</title>
        <authorList>
            <person name="Mahoney-Kurpe S.C."/>
            <person name="Palevich N."/>
            <person name="Koike S."/>
            <person name="Moon C.D."/>
            <person name="Attwood G.T."/>
        </authorList>
    </citation>
    <scope>NUCLEOTIDE SEQUENCE</scope>
    <source>
        <strain evidence="1">R-7</strain>
    </source>
</reference>
<accession>A0AC61MZC5</accession>
<sequence length="287" mass="33923">MLCETPSRRVRFAKEELKEYPVSEVCKVLGVSKSNYYKERKRTEKEEKEEEKAVVQSFAENHGRYGRIRIRKELQRKGIEISEYRISNILRKNGLKAKCGRRRKWRKEKKDAPQYLEENLIKKKFEVVQPNYLWCSDITELRCHGTKVYVCGIIDVATRRIVGWSIAKTQTQKLVQDAFRMAVGRNPKRPENAVYHSDRGCQYTAKKTKELVESHGFRKSMSRPGKPNDNQPIESFWRTLECEMDDIRSLRFEEAARTIVNFIEMYYNADRLHSGINYMSPNDFFSL</sequence>
<protein>
    <submittedName>
        <fullName evidence="1">IS3 family transposase</fullName>
    </submittedName>
</protein>
<name>A0AC61MZC5_9FIRM</name>
<dbReference type="EMBL" id="CP068393">
    <property type="protein sequence ID" value="QUC68637.1"/>
    <property type="molecule type" value="Genomic_DNA"/>
</dbReference>
<evidence type="ECO:0000313" key="1">
    <source>
        <dbReference type="EMBL" id="QUC68637.1"/>
    </source>
</evidence>
<proteinExistence type="predicted"/>